<protein>
    <submittedName>
        <fullName evidence="1">Uncharacterized protein</fullName>
    </submittedName>
</protein>
<reference evidence="1 2" key="1">
    <citation type="journal article" date="2024" name="G3 (Bethesda)">
        <title>Genome assembly of Hibiscus sabdariffa L. provides insights into metabolisms of medicinal natural products.</title>
        <authorList>
            <person name="Kim T."/>
        </authorList>
    </citation>
    <scope>NUCLEOTIDE SEQUENCE [LARGE SCALE GENOMIC DNA]</scope>
    <source>
        <strain evidence="1">TK-2024</strain>
        <tissue evidence="1">Old leaves</tissue>
    </source>
</reference>
<organism evidence="1 2">
    <name type="scientific">Hibiscus sabdariffa</name>
    <name type="common">roselle</name>
    <dbReference type="NCBI Taxonomy" id="183260"/>
    <lineage>
        <taxon>Eukaryota</taxon>
        <taxon>Viridiplantae</taxon>
        <taxon>Streptophyta</taxon>
        <taxon>Embryophyta</taxon>
        <taxon>Tracheophyta</taxon>
        <taxon>Spermatophyta</taxon>
        <taxon>Magnoliopsida</taxon>
        <taxon>eudicotyledons</taxon>
        <taxon>Gunneridae</taxon>
        <taxon>Pentapetalae</taxon>
        <taxon>rosids</taxon>
        <taxon>malvids</taxon>
        <taxon>Malvales</taxon>
        <taxon>Malvaceae</taxon>
        <taxon>Malvoideae</taxon>
        <taxon>Hibiscus</taxon>
    </lineage>
</organism>
<accession>A0ABR2U171</accession>
<proteinExistence type="predicted"/>
<name>A0ABR2U171_9ROSI</name>
<evidence type="ECO:0000313" key="1">
    <source>
        <dbReference type="EMBL" id="KAK9043450.1"/>
    </source>
</evidence>
<gene>
    <name evidence="1" type="ORF">V6N11_071794</name>
</gene>
<sequence>MPQIGTKLERLRGERLAVFVSVSEIIMIEGVEVDFWLREIGEWLNLNYEAADEGFGDVNSEGRARWSSEGVSAGSA</sequence>
<comment type="caution">
    <text evidence="1">The sequence shown here is derived from an EMBL/GenBank/DDBJ whole genome shotgun (WGS) entry which is preliminary data.</text>
</comment>
<evidence type="ECO:0000313" key="2">
    <source>
        <dbReference type="Proteomes" id="UP001396334"/>
    </source>
</evidence>
<keyword evidence="2" id="KW-1185">Reference proteome</keyword>
<dbReference type="EMBL" id="JBBPBN010000003">
    <property type="protein sequence ID" value="KAK9043450.1"/>
    <property type="molecule type" value="Genomic_DNA"/>
</dbReference>
<dbReference type="Proteomes" id="UP001396334">
    <property type="component" value="Unassembled WGS sequence"/>
</dbReference>